<evidence type="ECO:0000313" key="2">
    <source>
        <dbReference type="EMBL" id="KXH67250.1"/>
    </source>
</evidence>
<feature type="compositionally biased region" description="Polar residues" evidence="1">
    <location>
        <begin position="71"/>
        <end position="80"/>
    </location>
</feature>
<protein>
    <submittedName>
        <fullName evidence="2">Uncharacterized protein</fullName>
    </submittedName>
</protein>
<feature type="region of interest" description="Disordered" evidence="1">
    <location>
        <begin position="30"/>
        <end position="184"/>
    </location>
</feature>
<evidence type="ECO:0000256" key="1">
    <source>
        <dbReference type="SAM" id="MobiDB-lite"/>
    </source>
</evidence>
<comment type="caution">
    <text evidence="2">The sequence shown here is derived from an EMBL/GenBank/DDBJ whole genome shotgun (WGS) entry which is preliminary data.</text>
</comment>
<feature type="non-terminal residue" evidence="2">
    <location>
        <position position="1"/>
    </location>
</feature>
<feature type="compositionally biased region" description="Polar residues" evidence="1">
    <location>
        <begin position="120"/>
        <end position="134"/>
    </location>
</feature>
<gene>
    <name evidence="2" type="ORF">CSAL01_11422</name>
</gene>
<dbReference type="STRING" id="1209931.A0A135V3P3"/>
<evidence type="ECO:0000313" key="3">
    <source>
        <dbReference type="Proteomes" id="UP000070121"/>
    </source>
</evidence>
<dbReference type="EMBL" id="JFFI01000520">
    <property type="protein sequence ID" value="KXH67250.1"/>
    <property type="molecule type" value="Genomic_DNA"/>
</dbReference>
<sequence length="300" mass="34138">LTRLTPVHLGRATLRRWLIRPQLNDSGELVLQDSCSSSDGWLPDESDMDNDSSDSEPPTAITHYRKKSNSTRDYSTPNTRFSRRHSYESEQGYSHSHSKPSPALPRRLTRSQRLHRESRGSPQSRHASWRSPQALSWRGLDDDALSPLPQKRKKTRTNSYERSQTEPPRKQHRPGQARQTLLDRSDSLQSEITFLAKEEVVGKSDDEVQFVKEVPAKRGRKKFGDTEVANRTNTPSNSKSVRFVLEFITAGKLTLFARLPDAFSRGIMLETFRKDLISTEISEFDALAQNLVDSAGEEFA</sequence>
<keyword evidence="3" id="KW-1185">Reference proteome</keyword>
<dbReference type="AlphaFoldDB" id="A0A135V3P3"/>
<feature type="compositionally biased region" description="Acidic residues" evidence="1">
    <location>
        <begin position="42"/>
        <end position="54"/>
    </location>
</feature>
<organism evidence="2 3">
    <name type="scientific">Colletotrichum salicis</name>
    <dbReference type="NCBI Taxonomy" id="1209931"/>
    <lineage>
        <taxon>Eukaryota</taxon>
        <taxon>Fungi</taxon>
        <taxon>Dikarya</taxon>
        <taxon>Ascomycota</taxon>
        <taxon>Pezizomycotina</taxon>
        <taxon>Sordariomycetes</taxon>
        <taxon>Hypocreomycetidae</taxon>
        <taxon>Glomerellales</taxon>
        <taxon>Glomerellaceae</taxon>
        <taxon>Colletotrichum</taxon>
        <taxon>Colletotrichum acutatum species complex</taxon>
    </lineage>
</organism>
<dbReference type="OrthoDB" id="4840732at2759"/>
<accession>A0A135V3P3</accession>
<name>A0A135V3P3_9PEZI</name>
<dbReference type="Proteomes" id="UP000070121">
    <property type="component" value="Unassembled WGS sequence"/>
</dbReference>
<reference evidence="2 3" key="1">
    <citation type="submission" date="2014-02" db="EMBL/GenBank/DDBJ databases">
        <title>The genome sequence of Colletotrichum salicis CBS 607.94.</title>
        <authorList>
            <person name="Baroncelli R."/>
            <person name="Thon M.R."/>
        </authorList>
    </citation>
    <scope>NUCLEOTIDE SEQUENCE [LARGE SCALE GENOMIC DNA]</scope>
    <source>
        <strain evidence="2 3">CBS 607.94</strain>
    </source>
</reference>
<proteinExistence type="predicted"/>